<feature type="domain" description="EamA" evidence="7">
    <location>
        <begin position="11"/>
        <end position="142"/>
    </location>
</feature>
<comment type="subcellular location">
    <subcellularLocation>
        <location evidence="1">Membrane</location>
        <topology evidence="1">Multi-pass membrane protein</topology>
    </subcellularLocation>
</comment>
<feature type="transmembrane region" description="Helical" evidence="6">
    <location>
        <begin position="182"/>
        <end position="204"/>
    </location>
</feature>
<evidence type="ECO:0000256" key="4">
    <source>
        <dbReference type="ARBA" id="ARBA00022989"/>
    </source>
</evidence>
<evidence type="ECO:0000256" key="5">
    <source>
        <dbReference type="ARBA" id="ARBA00023136"/>
    </source>
</evidence>
<sequence>MDQSAPQRPVAGVLWMLFAGFCFVAVNALVKYLGPRIPAVESAFLRYLFGLVFLLPLVPRMFAEPIAPRLWAQFVTRGVLHAAGVALWFYAMARIALADVTAINFLSPIYVTIGAAFFLGEKLAFRRIAAIVLALIGAAIILRPGLREISAGHWAMMLAALVFGGSYLLAKITVDKSNPALVVGMLSVFVTVALAPFAVTHWVQPTLWEFAVLAGVAAFATVGHYAMSLAFAVAPVSVTQPVTFLQLVWAAILGLIVFGEPLDAWVMAGGALIMGSVSFITWREARLKRRPVTPVVNATKL</sequence>
<evidence type="ECO:0000256" key="6">
    <source>
        <dbReference type="SAM" id="Phobius"/>
    </source>
</evidence>
<dbReference type="Gene3D" id="1.10.3730.20">
    <property type="match status" value="1"/>
</dbReference>
<dbReference type="SUPFAM" id="SSF103481">
    <property type="entry name" value="Multidrug resistance efflux transporter EmrE"/>
    <property type="match status" value="2"/>
</dbReference>
<reference evidence="8 9" key="1">
    <citation type="submission" date="2019-05" db="EMBL/GenBank/DDBJ databases">
        <title>Marivita sp. nov. isolated from sea sediment.</title>
        <authorList>
            <person name="Kim W."/>
        </authorList>
    </citation>
    <scope>NUCLEOTIDE SEQUENCE [LARGE SCALE GENOMIC DNA]</scope>
    <source>
        <strain evidence="8 9">CAU 1492</strain>
    </source>
</reference>
<feature type="transmembrane region" description="Helical" evidence="6">
    <location>
        <begin position="102"/>
        <end position="120"/>
    </location>
</feature>
<feature type="transmembrane region" description="Helical" evidence="6">
    <location>
        <begin position="152"/>
        <end position="170"/>
    </location>
</feature>
<keyword evidence="9" id="KW-1185">Reference proteome</keyword>
<feature type="transmembrane region" description="Helical" evidence="6">
    <location>
        <begin position="74"/>
        <end position="96"/>
    </location>
</feature>
<feature type="transmembrane region" description="Helical" evidence="6">
    <location>
        <begin position="264"/>
        <end position="282"/>
    </location>
</feature>
<feature type="transmembrane region" description="Helical" evidence="6">
    <location>
        <begin position="210"/>
        <end position="234"/>
    </location>
</feature>
<accession>A0ABY2XD49</accession>
<gene>
    <name evidence="8" type="ORF">FGK64_02630</name>
</gene>
<protein>
    <submittedName>
        <fullName evidence="8">DMT family transporter</fullName>
    </submittedName>
</protein>
<name>A0ABY2XD49_9RHOB</name>
<feature type="transmembrane region" description="Helical" evidence="6">
    <location>
        <begin position="12"/>
        <end position="32"/>
    </location>
</feature>
<dbReference type="InterPro" id="IPR000620">
    <property type="entry name" value="EamA_dom"/>
</dbReference>
<feature type="domain" description="EamA" evidence="7">
    <location>
        <begin position="152"/>
        <end position="281"/>
    </location>
</feature>
<keyword evidence="3 6" id="KW-0812">Transmembrane</keyword>
<dbReference type="PANTHER" id="PTHR22911">
    <property type="entry name" value="ACYL-MALONYL CONDENSING ENZYME-RELATED"/>
    <property type="match status" value="1"/>
</dbReference>
<dbReference type="Proteomes" id="UP001191082">
    <property type="component" value="Unassembled WGS sequence"/>
</dbReference>
<evidence type="ECO:0000256" key="3">
    <source>
        <dbReference type="ARBA" id="ARBA00022692"/>
    </source>
</evidence>
<feature type="transmembrane region" description="Helical" evidence="6">
    <location>
        <begin position="241"/>
        <end position="258"/>
    </location>
</feature>
<evidence type="ECO:0000313" key="9">
    <source>
        <dbReference type="Proteomes" id="UP001191082"/>
    </source>
</evidence>
<comment type="similarity">
    <text evidence="2">Belongs to the drug/metabolite transporter (DMT) superfamily. 10 TMS drug/metabolite exporter (DME) (TC 2.A.7.3) family.</text>
</comment>
<comment type="caution">
    <text evidence="8">The sequence shown here is derived from an EMBL/GenBank/DDBJ whole genome shotgun (WGS) entry which is preliminary data.</text>
</comment>
<feature type="transmembrane region" description="Helical" evidence="6">
    <location>
        <begin position="44"/>
        <end position="62"/>
    </location>
</feature>
<dbReference type="InterPro" id="IPR037185">
    <property type="entry name" value="EmrE-like"/>
</dbReference>
<evidence type="ECO:0000256" key="2">
    <source>
        <dbReference type="ARBA" id="ARBA00009853"/>
    </source>
</evidence>
<dbReference type="Pfam" id="PF00892">
    <property type="entry name" value="EamA"/>
    <property type="match status" value="2"/>
</dbReference>
<keyword evidence="4 6" id="KW-1133">Transmembrane helix</keyword>
<organism evidence="8 9">
    <name type="scientific">Arenibacterium halophilum</name>
    <dbReference type="NCBI Taxonomy" id="2583821"/>
    <lineage>
        <taxon>Bacteria</taxon>
        <taxon>Pseudomonadati</taxon>
        <taxon>Pseudomonadota</taxon>
        <taxon>Alphaproteobacteria</taxon>
        <taxon>Rhodobacterales</taxon>
        <taxon>Paracoccaceae</taxon>
        <taxon>Arenibacterium</taxon>
    </lineage>
</organism>
<dbReference type="PANTHER" id="PTHR22911:SF6">
    <property type="entry name" value="SOLUTE CARRIER FAMILY 35 MEMBER G1"/>
    <property type="match status" value="1"/>
</dbReference>
<evidence type="ECO:0000313" key="8">
    <source>
        <dbReference type="EMBL" id="TMV14894.1"/>
    </source>
</evidence>
<proteinExistence type="inferred from homology"/>
<evidence type="ECO:0000259" key="7">
    <source>
        <dbReference type="Pfam" id="PF00892"/>
    </source>
</evidence>
<dbReference type="EMBL" id="VCPC01000001">
    <property type="protein sequence ID" value="TMV14894.1"/>
    <property type="molecule type" value="Genomic_DNA"/>
</dbReference>
<keyword evidence="5 6" id="KW-0472">Membrane</keyword>
<dbReference type="RefSeq" id="WP_138862246.1">
    <property type="nucleotide sequence ID" value="NZ_VCPC01000001.1"/>
</dbReference>
<evidence type="ECO:0000256" key="1">
    <source>
        <dbReference type="ARBA" id="ARBA00004141"/>
    </source>
</evidence>
<feature type="transmembrane region" description="Helical" evidence="6">
    <location>
        <begin position="127"/>
        <end position="146"/>
    </location>
</feature>